<protein>
    <submittedName>
        <fullName evidence="2">Homeodomain-containing protein</fullName>
    </submittedName>
</protein>
<evidence type="ECO:0000313" key="3">
    <source>
        <dbReference type="Proteomes" id="UP000244110"/>
    </source>
</evidence>
<dbReference type="PANTHER" id="PTHR46889">
    <property type="entry name" value="TRANSPOSASE INSF FOR INSERTION SEQUENCE IS3B-RELATED"/>
    <property type="match status" value="1"/>
</dbReference>
<keyword evidence="2" id="KW-0238">DNA-binding</keyword>
<dbReference type="PANTHER" id="PTHR46889:SF4">
    <property type="entry name" value="TRANSPOSASE INSO FOR INSERTION SEQUENCE ELEMENT IS911B-RELATED"/>
    <property type="match status" value="1"/>
</dbReference>
<evidence type="ECO:0000259" key="1">
    <source>
        <dbReference type="PROSITE" id="PS50994"/>
    </source>
</evidence>
<dbReference type="Gene3D" id="3.30.420.10">
    <property type="entry name" value="Ribonuclease H-like superfamily/Ribonuclease H"/>
    <property type="match status" value="1"/>
</dbReference>
<dbReference type="AlphaFoldDB" id="A0A2T5HY41"/>
<dbReference type="InterPro" id="IPR001584">
    <property type="entry name" value="Integrase_cat-core"/>
</dbReference>
<dbReference type="GO" id="GO:0015074">
    <property type="term" value="P:DNA integration"/>
    <property type="evidence" value="ECO:0007669"/>
    <property type="project" value="InterPro"/>
</dbReference>
<dbReference type="Pfam" id="PF00665">
    <property type="entry name" value="rve"/>
    <property type="match status" value="1"/>
</dbReference>
<organism evidence="2 3">
    <name type="scientific">Nitrosomonas ureae</name>
    <dbReference type="NCBI Taxonomy" id="44577"/>
    <lineage>
        <taxon>Bacteria</taxon>
        <taxon>Pseudomonadati</taxon>
        <taxon>Pseudomonadota</taxon>
        <taxon>Betaproteobacteria</taxon>
        <taxon>Nitrosomonadales</taxon>
        <taxon>Nitrosomonadaceae</taxon>
        <taxon>Nitrosomonas</taxon>
    </lineage>
</organism>
<keyword evidence="2" id="KW-0371">Homeobox</keyword>
<dbReference type="InterPro" id="IPR009057">
    <property type="entry name" value="Homeodomain-like_sf"/>
</dbReference>
<dbReference type="Gene3D" id="1.10.10.10">
    <property type="entry name" value="Winged helix-like DNA-binding domain superfamily/Winged helix DNA-binding domain"/>
    <property type="match status" value="1"/>
</dbReference>
<dbReference type="SUPFAM" id="SSF46689">
    <property type="entry name" value="Homeodomain-like"/>
    <property type="match status" value="1"/>
</dbReference>
<name>A0A2T5HY41_9PROT</name>
<sequence length="239" mass="28042">MRYSASEKFEIIRLVEQSSLSVQQTLTRLGLRRSTFYGWLKRYQEGGIDGLGDRKPSRQWVRNKLPEDQQAAIIKLALDKPELSPRELAVTYTDEQFSFVSESTVYRLLKAHDLITSPAYILMQARDKFQHPTTRINEMWQTDFTYFKITGWGWYYLSTVLDDFSRFIIAWRLCTTMSARDVSDTLDDALRFTRLDQVKVKHKPRLLSDNGPSYISSELAHYLEDQNMTHTRGKPYHPQ</sequence>
<dbReference type="InterPro" id="IPR012337">
    <property type="entry name" value="RNaseH-like_sf"/>
</dbReference>
<feature type="domain" description="Integrase catalytic" evidence="1">
    <location>
        <begin position="128"/>
        <end position="239"/>
    </location>
</feature>
<feature type="non-terminal residue" evidence="2">
    <location>
        <position position="239"/>
    </location>
</feature>
<dbReference type="EMBL" id="QAOL01000090">
    <property type="protein sequence ID" value="PTQ76496.1"/>
    <property type="molecule type" value="Genomic_DNA"/>
</dbReference>
<dbReference type="GO" id="GO:0003677">
    <property type="term" value="F:DNA binding"/>
    <property type="evidence" value="ECO:0007669"/>
    <property type="project" value="UniProtKB-KW"/>
</dbReference>
<dbReference type="InterPro" id="IPR036388">
    <property type="entry name" value="WH-like_DNA-bd_sf"/>
</dbReference>
<evidence type="ECO:0000313" key="2">
    <source>
        <dbReference type="EMBL" id="PTQ76496.1"/>
    </source>
</evidence>
<dbReference type="Proteomes" id="UP000244110">
    <property type="component" value="Unassembled WGS sequence"/>
</dbReference>
<gene>
    <name evidence="2" type="ORF">C8R28_10903</name>
</gene>
<accession>A0A2T5HY41</accession>
<dbReference type="InterPro" id="IPR050900">
    <property type="entry name" value="Transposase_IS3/IS150/IS904"/>
</dbReference>
<reference evidence="2 3" key="1">
    <citation type="submission" date="2018-04" db="EMBL/GenBank/DDBJ databases">
        <title>Active sludge and wastewater microbial communities from Klosterneuburg, Austria.</title>
        <authorList>
            <person name="Wagner M."/>
        </authorList>
    </citation>
    <scope>NUCLEOTIDE SEQUENCE [LARGE SCALE GENOMIC DNA]</scope>
    <source>
        <strain evidence="2 3">Nm4</strain>
    </source>
</reference>
<proteinExistence type="predicted"/>
<dbReference type="InterPro" id="IPR036397">
    <property type="entry name" value="RNaseH_sf"/>
</dbReference>
<dbReference type="PROSITE" id="PS50994">
    <property type="entry name" value="INTEGRASE"/>
    <property type="match status" value="1"/>
</dbReference>
<comment type="caution">
    <text evidence="2">The sequence shown here is derived from an EMBL/GenBank/DDBJ whole genome shotgun (WGS) entry which is preliminary data.</text>
</comment>
<dbReference type="SUPFAM" id="SSF53098">
    <property type="entry name" value="Ribonuclease H-like"/>
    <property type="match status" value="1"/>
</dbReference>
<dbReference type="Pfam" id="PF13565">
    <property type="entry name" value="HTH_32"/>
    <property type="match status" value="1"/>
</dbReference>